<dbReference type="Gene3D" id="1.25.40.10">
    <property type="entry name" value="Tetratricopeptide repeat domain"/>
    <property type="match status" value="1"/>
</dbReference>
<feature type="chain" id="PRO_5032921220" evidence="1">
    <location>
        <begin position="27"/>
        <end position="145"/>
    </location>
</feature>
<proteinExistence type="predicted"/>
<dbReference type="InterPro" id="IPR011990">
    <property type="entry name" value="TPR-like_helical_dom_sf"/>
</dbReference>
<accession>A0A841RCJ1</accession>
<dbReference type="RefSeq" id="WP_184747356.1">
    <property type="nucleotide sequence ID" value="NZ_JACHGJ010000005.1"/>
</dbReference>
<evidence type="ECO:0000313" key="3">
    <source>
        <dbReference type="Proteomes" id="UP000587760"/>
    </source>
</evidence>
<organism evidence="2 3">
    <name type="scientific">Spirochaeta isovalerica</name>
    <dbReference type="NCBI Taxonomy" id="150"/>
    <lineage>
        <taxon>Bacteria</taxon>
        <taxon>Pseudomonadati</taxon>
        <taxon>Spirochaetota</taxon>
        <taxon>Spirochaetia</taxon>
        <taxon>Spirochaetales</taxon>
        <taxon>Spirochaetaceae</taxon>
        <taxon>Spirochaeta</taxon>
    </lineage>
</organism>
<dbReference type="AlphaFoldDB" id="A0A841RCJ1"/>
<evidence type="ECO:0000256" key="1">
    <source>
        <dbReference type="SAM" id="SignalP"/>
    </source>
</evidence>
<dbReference type="EMBL" id="JACHGJ010000005">
    <property type="protein sequence ID" value="MBB6481111.1"/>
    <property type="molecule type" value="Genomic_DNA"/>
</dbReference>
<gene>
    <name evidence="2" type="ORF">HNR50_002784</name>
</gene>
<dbReference type="PROSITE" id="PS51257">
    <property type="entry name" value="PROKAR_LIPOPROTEIN"/>
    <property type="match status" value="1"/>
</dbReference>
<evidence type="ECO:0000313" key="2">
    <source>
        <dbReference type="EMBL" id="MBB6481111.1"/>
    </source>
</evidence>
<name>A0A841RCJ1_9SPIO</name>
<dbReference type="SUPFAM" id="SSF48452">
    <property type="entry name" value="TPR-like"/>
    <property type="match status" value="1"/>
</dbReference>
<keyword evidence="3" id="KW-1185">Reference proteome</keyword>
<comment type="caution">
    <text evidence="2">The sequence shown here is derived from an EMBL/GenBank/DDBJ whole genome shotgun (WGS) entry which is preliminary data.</text>
</comment>
<reference evidence="2 3" key="1">
    <citation type="submission" date="2020-08" db="EMBL/GenBank/DDBJ databases">
        <title>Genomic Encyclopedia of Type Strains, Phase IV (KMG-IV): sequencing the most valuable type-strain genomes for metagenomic binning, comparative biology and taxonomic classification.</title>
        <authorList>
            <person name="Goeker M."/>
        </authorList>
    </citation>
    <scope>NUCLEOTIDE SEQUENCE [LARGE SCALE GENOMIC DNA]</scope>
    <source>
        <strain evidence="2 3">DSM 2461</strain>
    </source>
</reference>
<dbReference type="Proteomes" id="UP000587760">
    <property type="component" value="Unassembled WGS sequence"/>
</dbReference>
<feature type="signal peptide" evidence="1">
    <location>
        <begin position="1"/>
        <end position="26"/>
    </location>
</feature>
<protein>
    <submittedName>
        <fullName evidence="2">Tetratricopeptide (TPR) repeat protein</fullName>
    </submittedName>
</protein>
<sequence>MKRNLILFAILAAAASLFISCASVPAEIDPDMNEEMFFKNAQEAMDQNYYNLALYYYEVYLVRYPENHHKTIGAEYERALIYYKMKEYDYSKALFELILDKYENSPFAVMYPERYKILSRKILDKIDEIQNPPKKSQEEKTSETE</sequence>
<keyword evidence="1" id="KW-0732">Signal</keyword>